<feature type="compositionally biased region" description="Low complexity" evidence="1">
    <location>
        <begin position="89"/>
        <end position="106"/>
    </location>
</feature>
<gene>
    <name evidence="2" type="ORF">J5X75_27290</name>
</gene>
<keyword evidence="3" id="KW-1185">Reference proteome</keyword>
<evidence type="ECO:0000256" key="1">
    <source>
        <dbReference type="SAM" id="MobiDB-lite"/>
    </source>
</evidence>
<proteinExistence type="predicted"/>
<dbReference type="RefSeq" id="WP_208470364.1">
    <property type="nucleotide sequence ID" value="NZ_JAGFNS010000019.1"/>
</dbReference>
<accession>A0ABS3UR13</accession>
<organism evidence="2 3">
    <name type="scientific">Actinoplanes flavus</name>
    <dbReference type="NCBI Taxonomy" id="2820290"/>
    <lineage>
        <taxon>Bacteria</taxon>
        <taxon>Bacillati</taxon>
        <taxon>Actinomycetota</taxon>
        <taxon>Actinomycetes</taxon>
        <taxon>Micromonosporales</taxon>
        <taxon>Micromonosporaceae</taxon>
        <taxon>Actinoplanes</taxon>
    </lineage>
</organism>
<name>A0ABS3UR13_9ACTN</name>
<feature type="region of interest" description="Disordered" evidence="1">
    <location>
        <begin position="216"/>
        <end position="249"/>
    </location>
</feature>
<protein>
    <submittedName>
        <fullName evidence="2">Uncharacterized protein</fullName>
    </submittedName>
</protein>
<sequence length="265" mass="27818">MSAPRRAVRPRPRRRLTFGARIARRAGWLDPRRRPGRRFRGYPFGLTPIRRPTLRRLPAGRFRVTVDVGAHPDRPGFPFQRSHRVRSMPPARVGRAGPGAVAPTGASRDPAGPAPAAPGGPPARSGHTRPVGVTQAGPGTVTGDPGRPSHPVRAASALLGEPTELVGHAGAVPASRRFPGGPGHPAGSRDAAPALFGVRADLGAHFDAVRRAPTFGLPAGPVQPGGAGVDGRANPQRPDGDGRRVRPAAPVESRAGFGRVMRWLR</sequence>
<comment type="caution">
    <text evidence="2">The sequence shown here is derived from an EMBL/GenBank/DDBJ whole genome shotgun (WGS) entry which is preliminary data.</text>
</comment>
<dbReference type="Proteomes" id="UP000679690">
    <property type="component" value="Unassembled WGS sequence"/>
</dbReference>
<reference evidence="2 3" key="1">
    <citation type="submission" date="2021-03" db="EMBL/GenBank/DDBJ databases">
        <title>Actinoplanes flavus sp. nov., a novel actinomycete isolated from Coconut Palm rhizosphere soil.</title>
        <authorList>
            <person name="Luo X."/>
        </authorList>
    </citation>
    <scope>NUCLEOTIDE SEQUENCE [LARGE SCALE GENOMIC DNA]</scope>
    <source>
        <strain evidence="2 3">NEAU-H7</strain>
    </source>
</reference>
<evidence type="ECO:0000313" key="2">
    <source>
        <dbReference type="EMBL" id="MBO3741220.1"/>
    </source>
</evidence>
<feature type="region of interest" description="Disordered" evidence="1">
    <location>
        <begin position="70"/>
        <end position="153"/>
    </location>
</feature>
<feature type="compositionally biased region" description="Pro residues" evidence="1">
    <location>
        <begin position="112"/>
        <end position="121"/>
    </location>
</feature>
<dbReference type="EMBL" id="JAGFNS010000019">
    <property type="protein sequence ID" value="MBO3741220.1"/>
    <property type="molecule type" value="Genomic_DNA"/>
</dbReference>
<evidence type="ECO:0000313" key="3">
    <source>
        <dbReference type="Proteomes" id="UP000679690"/>
    </source>
</evidence>